<keyword evidence="8 16" id="KW-0812">Transmembrane</keyword>
<dbReference type="PROSITE" id="PS50894">
    <property type="entry name" value="HPT"/>
    <property type="match status" value="1"/>
</dbReference>
<evidence type="ECO:0000256" key="3">
    <source>
        <dbReference type="ARBA" id="ARBA00012438"/>
    </source>
</evidence>
<dbReference type="CDD" id="cd06225">
    <property type="entry name" value="HAMP"/>
    <property type="match status" value="1"/>
</dbReference>
<feature type="domain" description="Histidine kinase" evidence="17">
    <location>
        <begin position="447"/>
        <end position="669"/>
    </location>
</feature>
<keyword evidence="9" id="KW-0418">Kinase</keyword>
<dbReference type="InterPro" id="IPR003661">
    <property type="entry name" value="HisK_dim/P_dom"/>
</dbReference>
<dbReference type="SMART" id="SM00304">
    <property type="entry name" value="HAMP"/>
    <property type="match status" value="1"/>
</dbReference>
<dbReference type="SMART" id="SM00388">
    <property type="entry name" value="HisKA"/>
    <property type="match status" value="1"/>
</dbReference>
<dbReference type="InterPro" id="IPR005467">
    <property type="entry name" value="His_kinase_dom"/>
</dbReference>
<feature type="modified residue" description="4-aspartylphosphate" evidence="15">
    <location>
        <position position="739"/>
    </location>
</feature>
<keyword evidence="22" id="KW-1185">Reference proteome</keyword>
<dbReference type="CDD" id="cd16922">
    <property type="entry name" value="HATPase_EvgS-ArcB-TorS-like"/>
    <property type="match status" value="1"/>
</dbReference>
<dbReference type="SMART" id="SM00448">
    <property type="entry name" value="REC"/>
    <property type="match status" value="1"/>
</dbReference>
<dbReference type="Pfam" id="PF02518">
    <property type="entry name" value="HATPase_c"/>
    <property type="match status" value="1"/>
</dbReference>
<dbReference type="SUPFAM" id="SSF47384">
    <property type="entry name" value="Homodimeric domain of signal transducing histidine kinase"/>
    <property type="match status" value="1"/>
</dbReference>
<evidence type="ECO:0000256" key="9">
    <source>
        <dbReference type="ARBA" id="ARBA00022777"/>
    </source>
</evidence>
<feature type="domain" description="HAMP" evidence="19">
    <location>
        <begin position="352"/>
        <end position="404"/>
    </location>
</feature>
<keyword evidence="4" id="KW-1003">Cell membrane</keyword>
<feature type="transmembrane region" description="Helical" evidence="16">
    <location>
        <begin position="327"/>
        <end position="350"/>
    </location>
</feature>
<keyword evidence="11 16" id="KW-1133">Transmembrane helix</keyword>
<keyword evidence="10" id="KW-0067">ATP-binding</keyword>
<evidence type="ECO:0000256" key="2">
    <source>
        <dbReference type="ARBA" id="ARBA00004429"/>
    </source>
</evidence>
<evidence type="ECO:0000256" key="5">
    <source>
        <dbReference type="ARBA" id="ARBA00022519"/>
    </source>
</evidence>
<name>A0A5D0RG70_9RHOB</name>
<evidence type="ECO:0000259" key="18">
    <source>
        <dbReference type="PROSITE" id="PS50110"/>
    </source>
</evidence>
<evidence type="ECO:0000256" key="1">
    <source>
        <dbReference type="ARBA" id="ARBA00000085"/>
    </source>
</evidence>
<evidence type="ECO:0000256" key="16">
    <source>
        <dbReference type="SAM" id="Phobius"/>
    </source>
</evidence>
<dbReference type="Gene3D" id="6.10.340.10">
    <property type="match status" value="1"/>
</dbReference>
<dbReference type="EMBL" id="VSIY01000013">
    <property type="protein sequence ID" value="TYB80512.1"/>
    <property type="molecule type" value="Genomic_DNA"/>
</dbReference>
<feature type="domain" description="HPt" evidence="20">
    <location>
        <begin position="823"/>
        <end position="912"/>
    </location>
</feature>
<dbReference type="GO" id="GO:0005886">
    <property type="term" value="C:plasma membrane"/>
    <property type="evidence" value="ECO:0007669"/>
    <property type="project" value="UniProtKB-SubCell"/>
</dbReference>
<dbReference type="CDD" id="cd17546">
    <property type="entry name" value="REC_hyHK_CKI1_RcsC-like"/>
    <property type="match status" value="1"/>
</dbReference>
<protein>
    <recommendedName>
        <fullName evidence="3">histidine kinase</fullName>
        <ecNumber evidence="3">2.7.13.3</ecNumber>
    </recommendedName>
</protein>
<dbReference type="GO" id="GO:0000155">
    <property type="term" value="F:phosphorelay sensor kinase activity"/>
    <property type="evidence" value="ECO:0007669"/>
    <property type="project" value="InterPro"/>
</dbReference>
<dbReference type="SMART" id="SM00387">
    <property type="entry name" value="HATPase_c"/>
    <property type="match status" value="1"/>
</dbReference>
<dbReference type="Gene3D" id="3.40.50.2300">
    <property type="match status" value="1"/>
</dbReference>
<dbReference type="Gene3D" id="3.30.565.10">
    <property type="entry name" value="Histidine kinase-like ATPase, C-terminal domain"/>
    <property type="match status" value="1"/>
</dbReference>
<evidence type="ECO:0000256" key="7">
    <source>
        <dbReference type="ARBA" id="ARBA00022679"/>
    </source>
</evidence>
<keyword evidence="6 15" id="KW-0597">Phosphoprotein</keyword>
<proteinExistence type="predicted"/>
<evidence type="ECO:0000256" key="10">
    <source>
        <dbReference type="ARBA" id="ARBA00022840"/>
    </source>
</evidence>
<evidence type="ECO:0000256" key="11">
    <source>
        <dbReference type="ARBA" id="ARBA00022989"/>
    </source>
</evidence>
<evidence type="ECO:0000256" key="15">
    <source>
        <dbReference type="PROSITE-ProRule" id="PRU00169"/>
    </source>
</evidence>
<dbReference type="EC" id="2.7.13.3" evidence="3"/>
<dbReference type="SUPFAM" id="SSF158472">
    <property type="entry name" value="HAMP domain-like"/>
    <property type="match status" value="1"/>
</dbReference>
<dbReference type="InterPro" id="IPR003594">
    <property type="entry name" value="HATPase_dom"/>
</dbReference>
<dbReference type="SUPFAM" id="SSF52172">
    <property type="entry name" value="CheY-like"/>
    <property type="match status" value="1"/>
</dbReference>
<evidence type="ECO:0000259" key="20">
    <source>
        <dbReference type="PROSITE" id="PS50894"/>
    </source>
</evidence>
<dbReference type="InterPro" id="IPR011006">
    <property type="entry name" value="CheY-like_superfamily"/>
</dbReference>
<dbReference type="Pfam" id="PF00672">
    <property type="entry name" value="HAMP"/>
    <property type="match status" value="1"/>
</dbReference>
<keyword evidence="12" id="KW-0902">Two-component regulatory system</keyword>
<evidence type="ECO:0000256" key="14">
    <source>
        <dbReference type="PROSITE-ProRule" id="PRU00110"/>
    </source>
</evidence>
<dbReference type="InterPro" id="IPR003660">
    <property type="entry name" value="HAMP_dom"/>
</dbReference>
<dbReference type="SUPFAM" id="SSF55874">
    <property type="entry name" value="ATPase domain of HSP90 chaperone/DNA topoisomerase II/histidine kinase"/>
    <property type="match status" value="1"/>
</dbReference>
<dbReference type="PRINTS" id="PR00344">
    <property type="entry name" value="BCTRLSENSOR"/>
</dbReference>
<keyword evidence="7" id="KW-0808">Transferase</keyword>
<sequence length="926" mass="99579">MRRTRFDTRLIQILSAMAALAIMVGVAAIGVNRYLVRAQGELVQTSLPAIELASRIGVAVEVVDSLEEALAEADTREGLDQVTEALMRTVTSIEEGTLRLERMSPSLTPAGQFPQAADIVERLSANAREELRLAMQVRAEALEMSQDGARLDSLIEAETDLARLRITASIAELYTKPDADPRPALDALADRYFFAFERLTELARMVDATRLQFQQVPNLTVADELQTVRDALTARLTLAVRRVAYLPSPMARGEAATLLARQQEALAQGGLIALQQDRIALQQAIAEDRALLDTTIAALSERGRTARDTLQADSLAQIAAVRQRSGWMIVALFVIVTGAVIAGATLWLYARRQLVERLGNISRRIVAVARGDYGAPLPISGNDEIGRMEKSLNILRRRAIDAARLRDSLEEAVIARTGDVVAEMQASDAARAQAEAADQSKTEFLARMSHEIRTPLNGIIGMLDLLVVEEQDADRQSRARTALASARELLEITNDILAYAGSEDRGNRGNPVHFRLRELVGQMGHQLQSLAGPKGLETIIDMAEPAPQALFGDVVKIRQIVGNLISNAVKYTRRGTVTLRVDHAIDPESGQPVLSFTVADTGIGMTREAIAHAFDAYTRADSAKRAGIEGIGLGLAISRNLTEALGGALSVESEPGVGSRFTLTVPLQKGDMAAAADDDAGMPPDRLGHRVLVIDDHAVNLMVARGYLERLGCQVSEAATGTAGLQACRTQSFDLVLIDLDLPDMRGEAVAAELGQRADAPILVALTAHLIDDTPENRARHGVSRILSKPVSPRALAEVLKSVPSPALPPDYRQVLGSLTDDLRDLGRDTTALIVREFLDDLPRAVNAILTATPEAQLKAAHKLKGAAANFRLDALYSVLADVEAAEGGADEDLLRLVQSRADDAEKALKAAAAETGLQTDAGSTN</sequence>
<dbReference type="InterPro" id="IPR036097">
    <property type="entry name" value="HisK_dim/P_sf"/>
</dbReference>
<dbReference type="InterPro" id="IPR036890">
    <property type="entry name" value="HATPase_C_sf"/>
</dbReference>
<comment type="subcellular location">
    <subcellularLocation>
        <location evidence="2">Cell inner membrane</location>
        <topology evidence="2">Multi-pass membrane protein</topology>
    </subcellularLocation>
</comment>
<dbReference type="InterPro" id="IPR036641">
    <property type="entry name" value="HPT_dom_sf"/>
</dbReference>
<organism evidence="21 22">
    <name type="scientific">Maritimibacter fusiformis</name>
    <dbReference type="NCBI Taxonomy" id="2603819"/>
    <lineage>
        <taxon>Bacteria</taxon>
        <taxon>Pseudomonadati</taxon>
        <taxon>Pseudomonadota</taxon>
        <taxon>Alphaproteobacteria</taxon>
        <taxon>Rhodobacterales</taxon>
        <taxon>Roseobacteraceae</taxon>
        <taxon>Maritimibacter</taxon>
    </lineage>
</organism>
<keyword evidence="10" id="KW-0547">Nucleotide-binding</keyword>
<gene>
    <name evidence="21" type="ORF">FVF75_12775</name>
</gene>
<dbReference type="Gene3D" id="1.10.287.130">
    <property type="match status" value="1"/>
</dbReference>
<dbReference type="InterPro" id="IPR004358">
    <property type="entry name" value="Sig_transdc_His_kin-like_C"/>
</dbReference>
<dbReference type="PROSITE" id="PS50109">
    <property type="entry name" value="HIS_KIN"/>
    <property type="match status" value="1"/>
</dbReference>
<evidence type="ECO:0000256" key="8">
    <source>
        <dbReference type="ARBA" id="ARBA00022692"/>
    </source>
</evidence>
<evidence type="ECO:0000256" key="4">
    <source>
        <dbReference type="ARBA" id="ARBA00022475"/>
    </source>
</evidence>
<evidence type="ECO:0000256" key="12">
    <source>
        <dbReference type="ARBA" id="ARBA00023012"/>
    </source>
</evidence>
<accession>A0A5D0RG70</accession>
<dbReference type="InterPro" id="IPR008207">
    <property type="entry name" value="Sig_transdc_His_kin_Hpt_dom"/>
</dbReference>
<comment type="catalytic activity">
    <reaction evidence="1">
        <text>ATP + protein L-histidine = ADP + protein N-phospho-L-histidine.</text>
        <dbReference type="EC" id="2.7.13.3"/>
    </reaction>
</comment>
<dbReference type="Gene3D" id="1.20.120.160">
    <property type="entry name" value="HPT domain"/>
    <property type="match status" value="1"/>
</dbReference>
<evidence type="ECO:0000256" key="13">
    <source>
        <dbReference type="ARBA" id="ARBA00023136"/>
    </source>
</evidence>
<dbReference type="Gene3D" id="1.20.58.920">
    <property type="match status" value="1"/>
</dbReference>
<evidence type="ECO:0000259" key="17">
    <source>
        <dbReference type="PROSITE" id="PS50109"/>
    </source>
</evidence>
<evidence type="ECO:0000259" key="19">
    <source>
        <dbReference type="PROSITE" id="PS50885"/>
    </source>
</evidence>
<dbReference type="CDD" id="cd00082">
    <property type="entry name" value="HisKA"/>
    <property type="match status" value="1"/>
</dbReference>
<feature type="modified residue" description="Phosphohistidine" evidence="14">
    <location>
        <position position="862"/>
    </location>
</feature>
<dbReference type="PROSITE" id="PS50110">
    <property type="entry name" value="RESPONSE_REGULATORY"/>
    <property type="match status" value="1"/>
</dbReference>
<dbReference type="Pfam" id="PF00072">
    <property type="entry name" value="Response_reg"/>
    <property type="match status" value="1"/>
</dbReference>
<evidence type="ECO:0000313" key="22">
    <source>
        <dbReference type="Proteomes" id="UP000322080"/>
    </source>
</evidence>
<keyword evidence="13 16" id="KW-0472">Membrane</keyword>
<dbReference type="Pfam" id="PF00512">
    <property type="entry name" value="HisKA"/>
    <property type="match status" value="1"/>
</dbReference>
<dbReference type="PROSITE" id="PS50885">
    <property type="entry name" value="HAMP"/>
    <property type="match status" value="1"/>
</dbReference>
<evidence type="ECO:0000313" key="21">
    <source>
        <dbReference type="EMBL" id="TYB80512.1"/>
    </source>
</evidence>
<dbReference type="SUPFAM" id="SSF47226">
    <property type="entry name" value="Histidine-containing phosphotransfer domain, HPT domain"/>
    <property type="match status" value="1"/>
</dbReference>
<dbReference type="AlphaFoldDB" id="A0A5D0RG70"/>
<keyword evidence="5" id="KW-0997">Cell inner membrane</keyword>
<dbReference type="InterPro" id="IPR001789">
    <property type="entry name" value="Sig_transdc_resp-reg_receiver"/>
</dbReference>
<reference evidence="21 22" key="1">
    <citation type="submission" date="2019-08" db="EMBL/GenBank/DDBJ databases">
        <title>Identification of a novel species of the genus Boseongicola.</title>
        <authorList>
            <person name="Zhang X.-Q."/>
        </authorList>
    </citation>
    <scope>NUCLEOTIDE SEQUENCE [LARGE SCALE GENOMIC DNA]</scope>
    <source>
        <strain evidence="21 22">HY14</strain>
    </source>
</reference>
<feature type="domain" description="Response regulatory" evidence="18">
    <location>
        <begin position="690"/>
        <end position="804"/>
    </location>
</feature>
<dbReference type="InterPro" id="IPR038188">
    <property type="entry name" value="TorS_sensor_sf"/>
</dbReference>
<dbReference type="Proteomes" id="UP000322080">
    <property type="component" value="Unassembled WGS sequence"/>
</dbReference>
<dbReference type="PANTHER" id="PTHR43047:SF64">
    <property type="entry name" value="HISTIDINE KINASE CONTAINING CHEY-HOMOLOGOUS RECEIVER DOMAIN AND PAS DOMAIN-RELATED"/>
    <property type="match status" value="1"/>
</dbReference>
<dbReference type="PANTHER" id="PTHR43047">
    <property type="entry name" value="TWO-COMPONENT HISTIDINE PROTEIN KINASE"/>
    <property type="match status" value="1"/>
</dbReference>
<evidence type="ECO:0000256" key="6">
    <source>
        <dbReference type="ARBA" id="ARBA00022553"/>
    </source>
</evidence>
<comment type="caution">
    <text evidence="21">The sequence shown here is derived from an EMBL/GenBank/DDBJ whole genome shotgun (WGS) entry which is preliminary data.</text>
</comment>